<dbReference type="OrthoDB" id="3563184at2759"/>
<feature type="region of interest" description="Disordered" evidence="2">
    <location>
        <begin position="1"/>
        <end position="122"/>
    </location>
</feature>
<name>A0A8H7T1B4_9HELO</name>
<keyword evidence="4" id="KW-1185">Reference proteome</keyword>
<evidence type="ECO:0000313" key="4">
    <source>
        <dbReference type="Proteomes" id="UP000664132"/>
    </source>
</evidence>
<proteinExistence type="predicted"/>
<dbReference type="EMBL" id="JAFJYH010000506">
    <property type="protein sequence ID" value="KAG4411211.1"/>
    <property type="molecule type" value="Genomic_DNA"/>
</dbReference>
<keyword evidence="1" id="KW-0175">Coiled coil</keyword>
<protein>
    <submittedName>
        <fullName evidence="3">Uncharacterized protein</fullName>
    </submittedName>
</protein>
<evidence type="ECO:0000256" key="2">
    <source>
        <dbReference type="SAM" id="MobiDB-lite"/>
    </source>
</evidence>
<evidence type="ECO:0000256" key="1">
    <source>
        <dbReference type="SAM" id="Coils"/>
    </source>
</evidence>
<accession>A0A8H7T1B4</accession>
<dbReference type="AlphaFoldDB" id="A0A8H7T1B4"/>
<reference evidence="3" key="1">
    <citation type="submission" date="2021-02" db="EMBL/GenBank/DDBJ databases">
        <title>Genome sequence Cadophora malorum strain M34.</title>
        <authorList>
            <person name="Stefanovic E."/>
            <person name="Vu D."/>
            <person name="Scully C."/>
            <person name="Dijksterhuis J."/>
            <person name="Roader J."/>
            <person name="Houbraken J."/>
        </authorList>
    </citation>
    <scope>NUCLEOTIDE SEQUENCE</scope>
    <source>
        <strain evidence="3">M34</strain>
    </source>
</reference>
<feature type="coiled-coil region" evidence="1">
    <location>
        <begin position="139"/>
        <end position="177"/>
    </location>
</feature>
<feature type="compositionally biased region" description="Polar residues" evidence="2">
    <location>
        <begin position="52"/>
        <end position="74"/>
    </location>
</feature>
<gene>
    <name evidence="3" type="ORF">IFR04_015665</name>
</gene>
<comment type="caution">
    <text evidence="3">The sequence shown here is derived from an EMBL/GenBank/DDBJ whole genome shotgun (WGS) entry which is preliminary data.</text>
</comment>
<feature type="compositionally biased region" description="Basic residues" evidence="2">
    <location>
        <begin position="104"/>
        <end position="117"/>
    </location>
</feature>
<organism evidence="3 4">
    <name type="scientific">Cadophora malorum</name>
    <dbReference type="NCBI Taxonomy" id="108018"/>
    <lineage>
        <taxon>Eukaryota</taxon>
        <taxon>Fungi</taxon>
        <taxon>Dikarya</taxon>
        <taxon>Ascomycota</taxon>
        <taxon>Pezizomycotina</taxon>
        <taxon>Leotiomycetes</taxon>
        <taxon>Helotiales</taxon>
        <taxon>Ploettnerulaceae</taxon>
        <taxon>Cadophora</taxon>
    </lineage>
</organism>
<dbReference type="Proteomes" id="UP000664132">
    <property type="component" value="Unassembled WGS sequence"/>
</dbReference>
<evidence type="ECO:0000313" key="3">
    <source>
        <dbReference type="EMBL" id="KAG4411211.1"/>
    </source>
</evidence>
<sequence length="204" mass="22610">MPEQEVIDLTSDDEVDLAAGSESPRQPADHQNPRPSVAKSPQAPKSPSPPSTNSGSISTPAQEDQASPKSTSAKSGIKKRKRSNVTDDGRDLVSASGSPPGKHNTPHRQRPQRKTSPGKHLNNEILWMSESVSMIDEMIKAMEQEIDAIKMRRVLLLEENKALLEDNETDMQSARRRMNESINLKEHLVAWGAQDEKVTREWSS</sequence>